<gene>
    <name evidence="6" type="primary">LOC116305227</name>
</gene>
<sequence>MAKFLAFFLLNIFLLCRTSIASPTNGKKPDSGAGVQNTQPPKRSKSQSIHDKRIIQALDKLPPGVRETLTRGGADAFKNMTKEMIRKLPASVYASVGIDAIRSMDREQLKEMTMNMNKGTNSKDLETILGEVDENQFNDMLEDMQNSSQKLSKKQMEAFTKQMKAKRGDPSTWSADTVKQLGKMVTGLSPRELKELAGAGPTTFEASLEEIRKGNVKELSKGQKLEIVSGALQTYGSQDRWNASTVQKMSKFIGSMKGEDLRKIPTTALKGALADLAASDMDKKSSRQLLTKLKDPTNGYGTPDSWNSETLRSMGSLSSGMTVKDIKNLDKNAVKGALDTLGKAKLSTSQAKKLASKMKEALGSPDSWSAETIKNASNILRGLKPKDLRSLPADAIKGSLKELKTIEFSRGQARELAKKMKETLGNPSSWNESVAEEMGPLVGGLPLSDLKNMSNNVLKSVLKTLKQDDSIPPSKKRAIIAKAKAAGHFKLLEAGSFLKTFSLKDLENVDPINDLGLNDTIEANSTTDTDRELLSWKLSQARKVLEKIKAIWGEPDDANSGWTLENIVRLKGLAIGVWKGLIDKIPAHDIVDVLEEFSQRDGFTPGQVKMILRAYKEKMRLETPSNFSSLDEIEVDSLGRFITELDDADLEHLSNYSGIEAVRQMGQLELKEKPHRLIKRKLKIALKLIARMRRLQDVRPNDLLSQDLEDLGNLALGFSPEEVANMTSDAFRGAVQVFGQIIGFNREQLTALASKVKEAYK</sequence>
<dbReference type="Proteomes" id="UP000515163">
    <property type="component" value="Unplaced"/>
</dbReference>
<dbReference type="InParanoid" id="A0A6P8IVF0"/>
<organism evidence="5 6">
    <name type="scientific">Actinia tenebrosa</name>
    <name type="common">Australian red waratah sea anemone</name>
    <dbReference type="NCBI Taxonomy" id="6105"/>
    <lineage>
        <taxon>Eukaryota</taxon>
        <taxon>Metazoa</taxon>
        <taxon>Cnidaria</taxon>
        <taxon>Anthozoa</taxon>
        <taxon>Hexacorallia</taxon>
        <taxon>Actiniaria</taxon>
        <taxon>Actiniidae</taxon>
        <taxon>Actinia</taxon>
    </lineage>
</organism>
<evidence type="ECO:0000313" key="6">
    <source>
        <dbReference type="RefSeq" id="XP_031570947.1"/>
    </source>
</evidence>
<keyword evidence="5" id="KW-1185">Reference proteome</keyword>
<feature type="signal peptide" evidence="4">
    <location>
        <begin position="1"/>
        <end position="21"/>
    </location>
</feature>
<feature type="region of interest" description="Disordered" evidence="3">
    <location>
        <begin position="24"/>
        <end position="50"/>
    </location>
</feature>
<keyword evidence="2" id="KW-0325">Glycoprotein</keyword>
<dbReference type="PANTHER" id="PTHR23412:SF17">
    <property type="entry name" value="OTOANCORIN"/>
    <property type="match status" value="1"/>
</dbReference>
<evidence type="ECO:0000256" key="3">
    <source>
        <dbReference type="SAM" id="MobiDB-lite"/>
    </source>
</evidence>
<accession>A0A6P8IVF0</accession>
<proteinExistence type="predicted"/>
<dbReference type="RefSeq" id="XP_031570947.1">
    <property type="nucleotide sequence ID" value="XM_031715087.1"/>
</dbReference>
<feature type="chain" id="PRO_5028373313" evidence="4">
    <location>
        <begin position="22"/>
        <end position="761"/>
    </location>
</feature>
<dbReference type="GeneID" id="116305227"/>
<reference evidence="6" key="1">
    <citation type="submission" date="2025-08" db="UniProtKB">
        <authorList>
            <consortium name="RefSeq"/>
        </authorList>
    </citation>
    <scope>IDENTIFICATION</scope>
    <source>
        <tissue evidence="6">Tentacle</tissue>
    </source>
</reference>
<evidence type="ECO:0000256" key="2">
    <source>
        <dbReference type="ARBA" id="ARBA00023180"/>
    </source>
</evidence>
<evidence type="ECO:0000256" key="1">
    <source>
        <dbReference type="ARBA" id="ARBA00022729"/>
    </source>
</evidence>
<evidence type="ECO:0000256" key="4">
    <source>
        <dbReference type="SAM" id="SignalP"/>
    </source>
</evidence>
<dbReference type="OrthoDB" id="5988105at2759"/>
<name>A0A6P8IVF0_ACTTE</name>
<dbReference type="GO" id="GO:0009986">
    <property type="term" value="C:cell surface"/>
    <property type="evidence" value="ECO:0007669"/>
    <property type="project" value="TreeGrafter"/>
</dbReference>
<dbReference type="PANTHER" id="PTHR23412">
    <property type="entry name" value="STEREOCILIN RELATED"/>
    <property type="match status" value="1"/>
</dbReference>
<dbReference type="AlphaFoldDB" id="A0A6P8IVF0"/>
<protein>
    <submittedName>
        <fullName evidence="6">Uncharacterized protein LOC116305227</fullName>
    </submittedName>
</protein>
<evidence type="ECO:0000313" key="5">
    <source>
        <dbReference type="Proteomes" id="UP000515163"/>
    </source>
</evidence>
<dbReference type="KEGG" id="aten:116305227"/>
<dbReference type="InterPro" id="IPR026664">
    <property type="entry name" value="Stereocilin-rel"/>
</dbReference>
<keyword evidence="1 4" id="KW-0732">Signal</keyword>
<dbReference type="GO" id="GO:0007160">
    <property type="term" value="P:cell-matrix adhesion"/>
    <property type="evidence" value="ECO:0007669"/>
    <property type="project" value="TreeGrafter"/>
</dbReference>